<name>A0A2P5A365_9HYPO</name>
<dbReference type="EMBL" id="JPDN02000001">
    <property type="protein sequence ID" value="PON30965.1"/>
    <property type="molecule type" value="Genomic_DNA"/>
</dbReference>
<sequence length="157" mass="18509">MARRHGQAQRLFNDSLRRYLELGASGQPVNRLELLLPHVQFNENGEVILLPGEIFCRIRDDNNDICPFVVDYRRRHGKGGIRYHYRYAHNLPAEKRKLTHRYNHFLEKAARWYDEVVRAKMPLWLPRDATDSPILHISFPLFLDDEANEESNQDGNS</sequence>
<protein>
    <submittedName>
        <fullName evidence="1">Uncharacterized protein</fullName>
    </submittedName>
</protein>
<evidence type="ECO:0000313" key="1">
    <source>
        <dbReference type="EMBL" id="PON30965.1"/>
    </source>
</evidence>
<keyword evidence="2" id="KW-1185">Reference proteome</keyword>
<evidence type="ECO:0000313" key="2">
    <source>
        <dbReference type="Proteomes" id="UP000054821"/>
    </source>
</evidence>
<accession>A0A2P5A365</accession>
<organism evidence="1 2">
    <name type="scientific">Trichoderma gamsii</name>
    <dbReference type="NCBI Taxonomy" id="398673"/>
    <lineage>
        <taxon>Eukaryota</taxon>
        <taxon>Fungi</taxon>
        <taxon>Dikarya</taxon>
        <taxon>Ascomycota</taxon>
        <taxon>Pezizomycotina</taxon>
        <taxon>Sordariomycetes</taxon>
        <taxon>Hypocreomycetidae</taxon>
        <taxon>Hypocreales</taxon>
        <taxon>Hypocreaceae</taxon>
        <taxon>Trichoderma</taxon>
    </lineage>
</organism>
<dbReference type="Proteomes" id="UP000054821">
    <property type="component" value="Unassembled WGS sequence"/>
</dbReference>
<reference evidence="1 2" key="1">
    <citation type="journal article" date="2016" name="Genome Announc.">
        <title>Draft Whole-Genome Sequence of Trichoderma gamsii T6085, a Promising Biocontrol Agent of Fusarium Head Blight on Wheat.</title>
        <authorList>
            <person name="Baroncelli R."/>
            <person name="Zapparata A."/>
            <person name="Piaggeschi G."/>
            <person name="Sarrocco S."/>
            <person name="Vannacci G."/>
        </authorList>
    </citation>
    <scope>NUCLEOTIDE SEQUENCE [LARGE SCALE GENOMIC DNA]</scope>
    <source>
        <strain evidence="1 2">T6085</strain>
    </source>
</reference>
<comment type="caution">
    <text evidence="1">The sequence shown here is derived from an EMBL/GenBank/DDBJ whole genome shotgun (WGS) entry which is preliminary data.</text>
</comment>
<proteinExistence type="predicted"/>
<dbReference type="AlphaFoldDB" id="A0A2P5A365"/>
<gene>
    <name evidence="1" type="ORF">TGAM01_v200385</name>
</gene>
<dbReference type="RefSeq" id="XP_024406763.1">
    <property type="nucleotide sequence ID" value="XM_024548548.1"/>
</dbReference>
<dbReference type="GeneID" id="36347265"/>